<gene>
    <name evidence="1" type="ORF">GCM10007320_22590</name>
</gene>
<proteinExistence type="predicted"/>
<dbReference type="EMBL" id="BMYK01000005">
    <property type="protein sequence ID" value="GHC80715.1"/>
    <property type="molecule type" value="Genomic_DNA"/>
</dbReference>
<comment type="caution">
    <text evidence="1">The sequence shown here is derived from an EMBL/GenBank/DDBJ whole genome shotgun (WGS) entry which is preliminary data.</text>
</comment>
<organism evidence="1 2">
    <name type="scientific">Pseudorhodoferax aquiterrae</name>
    <dbReference type="NCBI Taxonomy" id="747304"/>
    <lineage>
        <taxon>Bacteria</taxon>
        <taxon>Pseudomonadati</taxon>
        <taxon>Pseudomonadota</taxon>
        <taxon>Betaproteobacteria</taxon>
        <taxon>Burkholderiales</taxon>
        <taxon>Comamonadaceae</taxon>
    </lineage>
</organism>
<dbReference type="InterPro" id="IPR050708">
    <property type="entry name" value="T6SS_VgrG/RHS"/>
</dbReference>
<dbReference type="RefSeq" id="WP_189687042.1">
    <property type="nucleotide sequence ID" value="NZ_BMYK01000005.1"/>
</dbReference>
<evidence type="ECO:0000313" key="2">
    <source>
        <dbReference type="Proteomes" id="UP000626210"/>
    </source>
</evidence>
<dbReference type="NCBIfam" id="TIGR01643">
    <property type="entry name" value="YD_repeat_2x"/>
    <property type="match status" value="1"/>
</dbReference>
<keyword evidence="2" id="KW-1185">Reference proteome</keyword>
<dbReference type="NCBIfam" id="TIGR03696">
    <property type="entry name" value="Rhs_assc_core"/>
    <property type="match status" value="1"/>
</dbReference>
<reference evidence="2" key="1">
    <citation type="journal article" date="2019" name="Int. J. Syst. Evol. Microbiol.">
        <title>The Global Catalogue of Microorganisms (GCM) 10K type strain sequencing project: providing services to taxonomists for standard genome sequencing and annotation.</title>
        <authorList>
            <consortium name="The Broad Institute Genomics Platform"/>
            <consortium name="The Broad Institute Genome Sequencing Center for Infectious Disease"/>
            <person name="Wu L."/>
            <person name="Ma J."/>
        </authorList>
    </citation>
    <scope>NUCLEOTIDE SEQUENCE [LARGE SCALE GENOMIC DNA]</scope>
    <source>
        <strain evidence="2">KCTC 23314</strain>
    </source>
</reference>
<dbReference type="Pfam" id="PF14414">
    <property type="entry name" value="WHH"/>
    <property type="match status" value="1"/>
</dbReference>
<dbReference type="PANTHER" id="PTHR32305:SF15">
    <property type="entry name" value="PROTEIN RHSA-RELATED"/>
    <property type="match status" value="1"/>
</dbReference>
<evidence type="ECO:0008006" key="3">
    <source>
        <dbReference type="Google" id="ProtNLM"/>
    </source>
</evidence>
<dbReference type="Gene3D" id="2.180.10.10">
    <property type="entry name" value="RHS repeat-associated core"/>
    <property type="match status" value="1"/>
</dbReference>
<dbReference type="Proteomes" id="UP000626210">
    <property type="component" value="Unassembled WGS sequence"/>
</dbReference>
<dbReference type="PANTHER" id="PTHR32305">
    <property type="match status" value="1"/>
</dbReference>
<dbReference type="InterPro" id="IPR022385">
    <property type="entry name" value="Rhs_assc_core"/>
</dbReference>
<dbReference type="InterPro" id="IPR032869">
    <property type="entry name" value="WHH_dom_containing"/>
</dbReference>
<accession>A0ABQ3G1E0</accession>
<sequence length="523" mass="55985">MTSTTANARAIAYQYDAAGNRTRMTWPDTAFFVTTTYDALNRPLVLSEKGTANLASYAYDDLSRRTVVTLGNGTTTTYGYNPQGDLSTLAHDLASTANDQSYTYTRNQAREIVTHSWSNDLYQWPVTGLVANGTKSFTANGRNQYTTAIGATITHDANGNMTGDGTWTYTYDQNNRLKSANRASPATAITMAYDAEGRMRNTSTSSTSVTHRMYDGTDLVAEYNISGVLQARYVHGPGVDEPLVTYTGTGAATKNWLYADHLGSIVASADSTGAKTDINKYGPFGEPHTLSGGTKFRYTGQQMLGNTGLMYYKARFYDPRLGRFLQTDPIGTADDMNLYAYVGNNSVNSIDPTGLSKEVLANFLSRGIRVINEKVITHGTGIPFKDGFPVFDGVAIKSVNIKQTGVNVTDFALANKAAGLAETPKGYTWHHHQNEKTMQLIPSEIHSSVGHTGGAAMARSRSKQSGAATIEFLVDLLTPVGLLPSGIAPGTLYGPGTAYPTSSAYDAAVAAKGQSSASSSSGK</sequence>
<dbReference type="InterPro" id="IPR006530">
    <property type="entry name" value="YD"/>
</dbReference>
<evidence type="ECO:0000313" key="1">
    <source>
        <dbReference type="EMBL" id="GHC80715.1"/>
    </source>
</evidence>
<protein>
    <recommendedName>
        <fullName evidence="3">RHS repeat-associated protein</fullName>
    </recommendedName>
</protein>
<name>A0ABQ3G1E0_9BURK</name>
<dbReference type="PRINTS" id="PR00394">
    <property type="entry name" value="RHSPROTEIN"/>
</dbReference>